<evidence type="ECO:0000313" key="3">
    <source>
        <dbReference type="EMBL" id="USI75006.1"/>
    </source>
</evidence>
<sequence length="614" mass="65574">MKAASLLLALLALATPGLAPAAAPAAPASEAAPDYRARLPQDEIIYFLLPDRFANGDPANDRGGRTGDRLATGFDPAAPNFYHGGDLQGVIDRLDYIQGLGATALWVAPIFRNKTVQGAGDHASAGYHGYWITDFEHVDPHFGTDADFARLVAAAHARGMKLYMDIVVNHTADIIQYRECVATPDCPYRSRADYPYLREGGVQGRPINAGFAGDAIATTANFARLTNPDYAYHPFVPPAEARAKNPAWLNDPRFYHNRGNSTFKGESSTMGDFGGLDDVMTEDPRVIAGMIAIYGGWIDRFHVDGFRIDTAQHVDPAFWRAFVPAMEARARAAGIPHFHIFGEVATEGDPAADAAKLAQHTRVDGLPAVLDFGFRDAVLASVAGEGGTDALARLFFLDPLYAGGEAGAAIQPTFVSNHDAGRFAMVVRRAFPLAPDAEILERVLLGHALMLTLRGVPTVYAGDEQGFVGHGGDQFAREDQFASLTPAYLDQALIGTRAGHEVAHYDPAHPLYRAIGALARLRTATPALRRGRQVVRAAGETPGLFAASRFDPENGREVLLLFNTASHPIRGQVAVETGSVRWRALAGACAPQASAPGSVAVALAPFGYAVCAAE</sequence>
<dbReference type="SUPFAM" id="SSF51445">
    <property type="entry name" value="(Trans)glycosidases"/>
    <property type="match status" value="1"/>
</dbReference>
<name>A0ABY4XE48_9SPHN</name>
<accession>A0ABY4XE48</accession>
<dbReference type="PANTHER" id="PTHR10357:SF209">
    <property type="entry name" value="PERIPLASMIC ALPHA-AMYLASE"/>
    <property type="match status" value="1"/>
</dbReference>
<dbReference type="EMBL" id="CP084931">
    <property type="protein sequence ID" value="USI75006.1"/>
    <property type="molecule type" value="Genomic_DNA"/>
</dbReference>
<dbReference type="PANTHER" id="PTHR10357">
    <property type="entry name" value="ALPHA-AMYLASE FAMILY MEMBER"/>
    <property type="match status" value="1"/>
</dbReference>
<dbReference type="InterPro" id="IPR006047">
    <property type="entry name" value="GH13_cat_dom"/>
</dbReference>
<dbReference type="Pfam" id="PF00128">
    <property type="entry name" value="Alpha-amylase"/>
    <property type="match status" value="1"/>
</dbReference>
<dbReference type="Gene3D" id="3.20.20.80">
    <property type="entry name" value="Glycosidases"/>
    <property type="match status" value="2"/>
</dbReference>
<keyword evidence="1" id="KW-0732">Signal</keyword>
<organism evidence="3 4">
    <name type="scientific">Sphingomonas morindae</name>
    <dbReference type="NCBI Taxonomy" id="1541170"/>
    <lineage>
        <taxon>Bacteria</taxon>
        <taxon>Pseudomonadati</taxon>
        <taxon>Pseudomonadota</taxon>
        <taxon>Alphaproteobacteria</taxon>
        <taxon>Sphingomonadales</taxon>
        <taxon>Sphingomonadaceae</taxon>
        <taxon>Sphingomonas</taxon>
    </lineage>
</organism>
<feature type="chain" id="PRO_5046368313" evidence="1">
    <location>
        <begin position="22"/>
        <end position="614"/>
    </location>
</feature>
<gene>
    <name evidence="3" type="ORF">LHA26_17730</name>
</gene>
<dbReference type="InterPro" id="IPR017853">
    <property type="entry name" value="GH"/>
</dbReference>
<dbReference type="Proteomes" id="UP001056937">
    <property type="component" value="Chromosome 2"/>
</dbReference>
<feature type="domain" description="Glycosyl hydrolase family 13 catalytic" evidence="2">
    <location>
        <begin position="47"/>
        <end position="522"/>
    </location>
</feature>
<feature type="signal peptide" evidence="1">
    <location>
        <begin position="1"/>
        <end position="21"/>
    </location>
</feature>
<evidence type="ECO:0000259" key="2">
    <source>
        <dbReference type="SMART" id="SM00642"/>
    </source>
</evidence>
<keyword evidence="4" id="KW-1185">Reference proteome</keyword>
<dbReference type="SMART" id="SM00642">
    <property type="entry name" value="Aamy"/>
    <property type="match status" value="1"/>
</dbReference>
<proteinExistence type="predicted"/>
<evidence type="ECO:0000256" key="1">
    <source>
        <dbReference type="SAM" id="SignalP"/>
    </source>
</evidence>
<dbReference type="CDD" id="cd11339">
    <property type="entry name" value="AmyAc_bac_CMD_like_2"/>
    <property type="match status" value="1"/>
</dbReference>
<protein>
    <submittedName>
        <fullName evidence="3">Alpha-amylase</fullName>
    </submittedName>
</protein>
<dbReference type="RefSeq" id="WP_252168820.1">
    <property type="nucleotide sequence ID" value="NZ_CP084931.1"/>
</dbReference>
<reference evidence="3" key="1">
    <citation type="journal article" date="2022" name="Toxins">
        <title>Genomic Analysis of Sphingopyxis sp. USTB-05 for Biodegrading Cyanobacterial Hepatotoxins.</title>
        <authorList>
            <person name="Liu C."/>
            <person name="Xu Q."/>
            <person name="Zhao Z."/>
            <person name="Zhang H."/>
            <person name="Liu X."/>
            <person name="Yin C."/>
            <person name="Liu Y."/>
            <person name="Yan H."/>
        </authorList>
    </citation>
    <scope>NUCLEOTIDE SEQUENCE</scope>
    <source>
        <strain evidence="3">NBD5</strain>
    </source>
</reference>
<evidence type="ECO:0000313" key="4">
    <source>
        <dbReference type="Proteomes" id="UP001056937"/>
    </source>
</evidence>